<evidence type="ECO:0000256" key="6">
    <source>
        <dbReference type="ARBA" id="ARBA00022801"/>
    </source>
</evidence>
<dbReference type="GO" id="GO:0006508">
    <property type="term" value="P:proteolysis"/>
    <property type="evidence" value="ECO:0007669"/>
    <property type="project" value="UniProtKB-KW"/>
</dbReference>
<dbReference type="PROSITE" id="PS50106">
    <property type="entry name" value="PDZ"/>
    <property type="match status" value="1"/>
</dbReference>
<gene>
    <name evidence="13" type="ORF">HMPREF3182_01160</name>
</gene>
<proteinExistence type="inferred from homology"/>
<dbReference type="NCBIfam" id="TIGR00054">
    <property type="entry name" value="RIP metalloprotease RseP"/>
    <property type="match status" value="1"/>
</dbReference>
<protein>
    <recommendedName>
        <fullName evidence="11">Zinc metalloprotease</fullName>
        <ecNumber evidence="11">3.4.24.-</ecNumber>
    </recommendedName>
</protein>
<dbReference type="CDD" id="cd06163">
    <property type="entry name" value="S2P-M50_PDZ_RseP-like"/>
    <property type="match status" value="1"/>
</dbReference>
<dbReference type="EMBL" id="LSDT01000044">
    <property type="protein sequence ID" value="KXB90735.1"/>
    <property type="molecule type" value="Genomic_DNA"/>
</dbReference>
<keyword evidence="8 11" id="KW-1133">Transmembrane helix</keyword>
<keyword evidence="11" id="KW-0479">Metal-binding</keyword>
<dbReference type="CDD" id="cd23081">
    <property type="entry name" value="cpPDZ_EcRseP-like"/>
    <property type="match status" value="1"/>
</dbReference>
<dbReference type="GO" id="GO:0046872">
    <property type="term" value="F:metal ion binding"/>
    <property type="evidence" value="ECO:0007669"/>
    <property type="project" value="UniProtKB-KW"/>
</dbReference>
<evidence type="ECO:0000256" key="2">
    <source>
        <dbReference type="ARBA" id="ARBA00004141"/>
    </source>
</evidence>
<dbReference type="SMART" id="SM00228">
    <property type="entry name" value="PDZ"/>
    <property type="match status" value="1"/>
</dbReference>
<sequence>MLVTILATIFVFSVIVVIHELGHFITAKITGMQVDEFAVGFGPTLISRRWGSTLYSLRMIPLGGFNRIAGMVDVNGGEDDTTVEIDKTKWFTSKPLAARFLVMVAGAMMNFLLAIVLVWGIYWVEGTVSISTEPVVGATIADSPAAQSKLQAGDRILSINGNPIQQWDDITVALANHDKEVLTVEIQRQGNRISKSIIPHVDETTKRVTMGIYPVQKTHTHPFGEAGKLAVIRVGRLSSVMVQGIYQMIVGKTGADIAGPIGIAQLAGQVASLGFSSLLMFTAFLSTNLGIINLLPIPVLDGGHIILLLLEAVRRKRLPERALMYVQITGMVILGSIFLFSLVKDILRLL</sequence>
<comment type="subcellular location">
    <subcellularLocation>
        <location evidence="2">Membrane</location>
        <topology evidence="2">Multi-pass membrane protein</topology>
    </subcellularLocation>
</comment>
<dbReference type="PANTHER" id="PTHR42837">
    <property type="entry name" value="REGULATOR OF SIGMA-E PROTEASE RSEP"/>
    <property type="match status" value="1"/>
</dbReference>
<feature type="transmembrane region" description="Helical" evidence="11">
    <location>
        <begin position="96"/>
        <end position="122"/>
    </location>
</feature>
<keyword evidence="6 11" id="KW-0378">Hydrolase</keyword>
<evidence type="ECO:0000313" key="13">
    <source>
        <dbReference type="EMBL" id="KXB90735.1"/>
    </source>
</evidence>
<feature type="transmembrane region" description="Helical" evidence="11">
    <location>
        <begin position="291"/>
        <end position="310"/>
    </location>
</feature>
<dbReference type="InterPro" id="IPR041489">
    <property type="entry name" value="PDZ_6"/>
</dbReference>
<dbReference type="Gene3D" id="2.30.42.10">
    <property type="match status" value="1"/>
</dbReference>
<feature type="transmembrane region" description="Helical" evidence="11">
    <location>
        <begin position="6"/>
        <end position="25"/>
    </location>
</feature>
<dbReference type="InterPro" id="IPR036034">
    <property type="entry name" value="PDZ_sf"/>
</dbReference>
<comment type="similarity">
    <text evidence="3 11">Belongs to the peptidase M50B family.</text>
</comment>
<evidence type="ECO:0000256" key="5">
    <source>
        <dbReference type="ARBA" id="ARBA00022692"/>
    </source>
</evidence>
<evidence type="ECO:0000256" key="7">
    <source>
        <dbReference type="ARBA" id="ARBA00022833"/>
    </source>
</evidence>
<dbReference type="SUPFAM" id="SSF50156">
    <property type="entry name" value="PDZ domain-like"/>
    <property type="match status" value="1"/>
</dbReference>
<keyword evidence="10 11" id="KW-0472">Membrane</keyword>
<dbReference type="AlphaFoldDB" id="A0A134CEW6"/>
<evidence type="ECO:0000256" key="3">
    <source>
        <dbReference type="ARBA" id="ARBA00007931"/>
    </source>
</evidence>
<evidence type="ECO:0000256" key="11">
    <source>
        <dbReference type="RuleBase" id="RU362031"/>
    </source>
</evidence>
<keyword evidence="9 11" id="KW-0482">Metalloprotease</keyword>
<dbReference type="PANTHER" id="PTHR42837:SF2">
    <property type="entry name" value="MEMBRANE METALLOPROTEASE ARASP2, CHLOROPLASTIC-RELATED"/>
    <property type="match status" value="1"/>
</dbReference>
<reference evidence="14" key="1">
    <citation type="submission" date="2016-01" db="EMBL/GenBank/DDBJ databases">
        <authorList>
            <person name="Mitreva M."/>
            <person name="Pepin K.H."/>
            <person name="Mihindukulasuriya K.A."/>
            <person name="Fulton R."/>
            <person name="Fronick C."/>
            <person name="O'Laughlin M."/>
            <person name="Miner T."/>
            <person name="Herter B."/>
            <person name="Rosa B.A."/>
            <person name="Cordes M."/>
            <person name="Tomlinson C."/>
            <person name="Wollam A."/>
            <person name="Palsikar V.B."/>
            <person name="Mardis E.R."/>
            <person name="Wilson R.K."/>
        </authorList>
    </citation>
    <scope>NUCLEOTIDE SEQUENCE [LARGE SCALE GENOMIC DNA]</scope>
    <source>
        <strain evidence="14">KA00182</strain>
    </source>
</reference>
<accession>A0A134CEW6</accession>
<feature type="transmembrane region" description="Helical" evidence="11">
    <location>
        <begin position="322"/>
        <end position="343"/>
    </location>
</feature>
<dbReference type="InterPro" id="IPR008915">
    <property type="entry name" value="Peptidase_M50"/>
</dbReference>
<evidence type="ECO:0000313" key="14">
    <source>
        <dbReference type="Proteomes" id="UP000070160"/>
    </source>
</evidence>
<keyword evidence="4 13" id="KW-0645">Protease</keyword>
<dbReference type="GO" id="GO:0016020">
    <property type="term" value="C:membrane"/>
    <property type="evidence" value="ECO:0007669"/>
    <property type="project" value="UniProtKB-SubCell"/>
</dbReference>
<comment type="caution">
    <text evidence="13">The sequence shown here is derived from an EMBL/GenBank/DDBJ whole genome shotgun (WGS) entry which is preliminary data.</text>
</comment>
<evidence type="ECO:0000256" key="4">
    <source>
        <dbReference type="ARBA" id="ARBA00022670"/>
    </source>
</evidence>
<evidence type="ECO:0000256" key="8">
    <source>
        <dbReference type="ARBA" id="ARBA00022989"/>
    </source>
</evidence>
<dbReference type="Pfam" id="PF02163">
    <property type="entry name" value="Peptidase_M50"/>
    <property type="match status" value="1"/>
</dbReference>
<keyword evidence="7 11" id="KW-0862">Zinc</keyword>
<evidence type="ECO:0000256" key="10">
    <source>
        <dbReference type="ARBA" id="ARBA00023136"/>
    </source>
</evidence>
<comment type="cofactor">
    <cofactor evidence="1 11">
        <name>Zn(2+)</name>
        <dbReference type="ChEBI" id="CHEBI:29105"/>
    </cofactor>
</comment>
<dbReference type="STRING" id="1588748.HMPREF3182_01160"/>
<dbReference type="EC" id="3.4.24.-" evidence="11"/>
<evidence type="ECO:0000256" key="9">
    <source>
        <dbReference type="ARBA" id="ARBA00023049"/>
    </source>
</evidence>
<evidence type="ECO:0000259" key="12">
    <source>
        <dbReference type="PROSITE" id="PS50106"/>
    </source>
</evidence>
<dbReference type="GO" id="GO:0004222">
    <property type="term" value="F:metalloendopeptidase activity"/>
    <property type="evidence" value="ECO:0007669"/>
    <property type="project" value="InterPro"/>
</dbReference>
<name>A0A134CEW6_9FIRM</name>
<keyword evidence="14" id="KW-1185">Reference proteome</keyword>
<dbReference type="Proteomes" id="UP000070160">
    <property type="component" value="Unassembled WGS sequence"/>
</dbReference>
<dbReference type="RefSeq" id="WP_062485980.1">
    <property type="nucleotide sequence ID" value="NZ_KQ960952.1"/>
</dbReference>
<dbReference type="InterPro" id="IPR001478">
    <property type="entry name" value="PDZ"/>
</dbReference>
<dbReference type="InterPro" id="IPR004387">
    <property type="entry name" value="Pept_M50_Zn"/>
</dbReference>
<dbReference type="PATRIC" id="fig|1588748.3.peg.1119"/>
<evidence type="ECO:0000256" key="1">
    <source>
        <dbReference type="ARBA" id="ARBA00001947"/>
    </source>
</evidence>
<dbReference type="Pfam" id="PF17820">
    <property type="entry name" value="PDZ_6"/>
    <property type="match status" value="1"/>
</dbReference>
<feature type="domain" description="PDZ" evidence="12">
    <location>
        <begin position="135"/>
        <end position="165"/>
    </location>
</feature>
<organism evidence="13 14">
    <name type="scientific">Megasphaera hutchinsoni</name>
    <dbReference type="NCBI Taxonomy" id="1588748"/>
    <lineage>
        <taxon>Bacteria</taxon>
        <taxon>Bacillati</taxon>
        <taxon>Bacillota</taxon>
        <taxon>Negativicutes</taxon>
        <taxon>Veillonellales</taxon>
        <taxon>Veillonellaceae</taxon>
        <taxon>Megasphaera</taxon>
    </lineage>
</organism>
<keyword evidence="5 11" id="KW-0812">Transmembrane</keyword>